<dbReference type="KEGG" id="ter:Tery_2306"/>
<evidence type="ECO:0000259" key="10">
    <source>
        <dbReference type="PROSITE" id="PS50929"/>
    </source>
</evidence>
<dbReference type="InterPro" id="IPR003439">
    <property type="entry name" value="ABC_transporter-like_ATP-bd"/>
</dbReference>
<dbReference type="OrthoDB" id="9762790at2"/>
<protein>
    <submittedName>
        <fullName evidence="11">ABC transporter related</fullName>
    </submittedName>
</protein>
<dbReference type="RefSeq" id="WP_011611897.1">
    <property type="nucleotide sequence ID" value="NC_008312.1"/>
</dbReference>
<reference evidence="11" key="1">
    <citation type="submission" date="2006-06" db="EMBL/GenBank/DDBJ databases">
        <title>Complete sequence of Trichodesmium erythraeum IMS101.</title>
        <authorList>
            <consortium name="US DOE Joint Genome Institute"/>
            <person name="Copeland A."/>
            <person name="Lucas S."/>
            <person name="Lapidus A."/>
            <person name="Barry K."/>
            <person name="Detter J.C."/>
            <person name="Glavina del Rio T."/>
            <person name="Hammon N."/>
            <person name="Israni S."/>
            <person name="Dalin E."/>
            <person name="Tice H."/>
            <person name="Pitluck S."/>
            <person name="Kiss H."/>
            <person name="Munk A.C."/>
            <person name="Brettin T."/>
            <person name="Bruce D."/>
            <person name="Han C."/>
            <person name="Tapia R."/>
            <person name="Gilna P."/>
            <person name="Schmutz J."/>
            <person name="Larimer F."/>
            <person name="Land M."/>
            <person name="Hauser L."/>
            <person name="Kyrpides N."/>
            <person name="Kim E."/>
            <person name="Richardson P."/>
        </authorList>
    </citation>
    <scope>NUCLEOTIDE SEQUENCE [LARGE SCALE GENOMIC DNA]</scope>
    <source>
        <strain evidence="11">IMS101</strain>
    </source>
</reference>
<evidence type="ECO:0000259" key="9">
    <source>
        <dbReference type="PROSITE" id="PS50893"/>
    </source>
</evidence>
<evidence type="ECO:0000256" key="8">
    <source>
        <dbReference type="SAM" id="Phobius"/>
    </source>
</evidence>
<dbReference type="InterPro" id="IPR039421">
    <property type="entry name" value="Type_1_exporter"/>
</dbReference>
<dbReference type="eggNOG" id="COG1132">
    <property type="taxonomic scope" value="Bacteria"/>
</dbReference>
<keyword evidence="6 8" id="KW-1133">Transmembrane helix</keyword>
<dbReference type="PROSITE" id="PS00211">
    <property type="entry name" value="ABC_TRANSPORTER_1"/>
    <property type="match status" value="1"/>
</dbReference>
<dbReference type="InterPro" id="IPR011527">
    <property type="entry name" value="ABC1_TM_dom"/>
</dbReference>
<dbReference type="GO" id="GO:0005524">
    <property type="term" value="F:ATP binding"/>
    <property type="evidence" value="ECO:0007669"/>
    <property type="project" value="UniProtKB-KW"/>
</dbReference>
<evidence type="ECO:0000256" key="6">
    <source>
        <dbReference type="ARBA" id="ARBA00022989"/>
    </source>
</evidence>
<dbReference type="InterPro" id="IPR017871">
    <property type="entry name" value="ABC_transporter-like_CS"/>
</dbReference>
<dbReference type="SUPFAM" id="SSF90123">
    <property type="entry name" value="ABC transporter transmembrane region"/>
    <property type="match status" value="1"/>
</dbReference>
<feature type="domain" description="ABC transporter" evidence="9">
    <location>
        <begin position="372"/>
        <end position="605"/>
    </location>
</feature>
<name>Q112P4_TRIEI</name>
<feature type="transmembrane region" description="Helical" evidence="8">
    <location>
        <begin position="159"/>
        <end position="182"/>
    </location>
</feature>
<evidence type="ECO:0000256" key="1">
    <source>
        <dbReference type="ARBA" id="ARBA00004651"/>
    </source>
</evidence>
<keyword evidence="7 8" id="KW-0472">Membrane</keyword>
<evidence type="ECO:0000256" key="5">
    <source>
        <dbReference type="ARBA" id="ARBA00022840"/>
    </source>
</evidence>
<sequence>MSRNSSKNNNSKYYTKNIETDWQLIQRLLNYTRPYKTLVATSLILLLPLSIAGTIQPLLVGQAISLILREKTWLFLQQISLSQGLNTLAIILTLSIIVQFLFQSVQGFLVEKIGQQITADIRNDLFKHVLSLGVKFFDTAPVGKLITRLTSDVEALGDVFSTGAIGIIRDLFSILIIAVTIFILQWQLALTLILMMLPVTAIVIYFQQKYRHANYKARDELSDLNSQLQENLVGIEIVQLFRREKFNSELFRANNINYVKALDKTIFYDSAISGILEWISLIAIATVLFLGGQFFLAGNLDFGTLSSFILYAQRLFNPLRQFAEKFTAIQAGLTAIERIANILNEKIEIIDPEKEIQKLSNLQINNSQIGEIRFENVWFAYKSNQYILKNINFTIKPGEKIALVGPTGAGKSSIIRLLCRLYDVNKGRILVDGINIKNLPQAELRKHIGVILQDGFLFTGDVKSNITLGEKYSFEEIKASAKSTNIDKFIAELPQGYNTQLRERGSNISGGQKQLLAFARAAIRNPKILVLDEATASLDVRTEALIQSALEKILAQRTGIIIAHRLSTIRNVNRIFVLKTGELTESGTHQELLQQNGTYASLYKLQTLGT</sequence>
<evidence type="ECO:0000256" key="7">
    <source>
        <dbReference type="ARBA" id="ARBA00023136"/>
    </source>
</evidence>
<feature type="transmembrane region" description="Helical" evidence="8">
    <location>
        <begin position="266"/>
        <end position="288"/>
    </location>
</feature>
<accession>Q112P4</accession>
<dbReference type="SMART" id="SM00382">
    <property type="entry name" value="AAA"/>
    <property type="match status" value="1"/>
</dbReference>
<dbReference type="HOGENOM" id="CLU_000604_84_3_3"/>
<evidence type="ECO:0000256" key="3">
    <source>
        <dbReference type="ARBA" id="ARBA00022692"/>
    </source>
</evidence>
<feature type="transmembrane region" description="Helical" evidence="8">
    <location>
        <begin position="79"/>
        <end position="102"/>
    </location>
</feature>
<dbReference type="PANTHER" id="PTHR43394:SF1">
    <property type="entry name" value="ATP-BINDING CASSETTE SUB-FAMILY B MEMBER 10, MITOCHONDRIAL"/>
    <property type="match status" value="1"/>
</dbReference>
<comment type="subcellular location">
    <subcellularLocation>
        <location evidence="1">Cell membrane</location>
        <topology evidence="1">Multi-pass membrane protein</topology>
    </subcellularLocation>
</comment>
<dbReference type="FunFam" id="3.40.50.300:FF:000287">
    <property type="entry name" value="Multidrug ABC transporter ATP-binding protein"/>
    <property type="match status" value="1"/>
</dbReference>
<dbReference type="CDD" id="cd18544">
    <property type="entry name" value="ABC_6TM_TmrA_like"/>
    <property type="match status" value="1"/>
</dbReference>
<keyword evidence="2" id="KW-0813">Transport</keyword>
<evidence type="ECO:0000256" key="2">
    <source>
        <dbReference type="ARBA" id="ARBA00022448"/>
    </source>
</evidence>
<dbReference type="AlphaFoldDB" id="Q112P4"/>
<dbReference type="Gene3D" id="1.20.1560.10">
    <property type="entry name" value="ABC transporter type 1, transmembrane domain"/>
    <property type="match status" value="1"/>
</dbReference>
<feature type="domain" description="ABC transmembrane type-1" evidence="10">
    <location>
        <begin position="40"/>
        <end position="331"/>
    </location>
</feature>
<dbReference type="Pfam" id="PF00005">
    <property type="entry name" value="ABC_tran"/>
    <property type="match status" value="1"/>
</dbReference>
<dbReference type="GO" id="GO:0015421">
    <property type="term" value="F:ABC-type oligopeptide transporter activity"/>
    <property type="evidence" value="ECO:0007669"/>
    <property type="project" value="TreeGrafter"/>
</dbReference>
<proteinExistence type="predicted"/>
<keyword evidence="5" id="KW-0067">ATP-binding</keyword>
<dbReference type="SUPFAM" id="SSF52540">
    <property type="entry name" value="P-loop containing nucleoside triphosphate hydrolases"/>
    <property type="match status" value="1"/>
</dbReference>
<dbReference type="PANTHER" id="PTHR43394">
    <property type="entry name" value="ATP-DEPENDENT PERMEASE MDL1, MITOCHONDRIAL"/>
    <property type="match status" value="1"/>
</dbReference>
<feature type="transmembrane region" description="Helical" evidence="8">
    <location>
        <begin position="37"/>
        <end position="59"/>
    </location>
</feature>
<dbReference type="STRING" id="203124.Tery_2306"/>
<dbReference type="GO" id="GO:0016887">
    <property type="term" value="F:ATP hydrolysis activity"/>
    <property type="evidence" value="ECO:0007669"/>
    <property type="project" value="InterPro"/>
</dbReference>
<feature type="transmembrane region" description="Helical" evidence="8">
    <location>
        <begin position="188"/>
        <end position="206"/>
    </location>
</feature>
<gene>
    <name evidence="11" type="ordered locus">Tery_2306</name>
</gene>
<dbReference type="PROSITE" id="PS50893">
    <property type="entry name" value="ABC_TRANSPORTER_2"/>
    <property type="match status" value="1"/>
</dbReference>
<dbReference type="EMBL" id="CP000393">
    <property type="protein sequence ID" value="ABG51530.1"/>
    <property type="molecule type" value="Genomic_DNA"/>
</dbReference>
<dbReference type="PROSITE" id="PS50929">
    <property type="entry name" value="ABC_TM1F"/>
    <property type="match status" value="1"/>
</dbReference>
<dbReference type="InterPro" id="IPR027417">
    <property type="entry name" value="P-loop_NTPase"/>
</dbReference>
<dbReference type="GO" id="GO:0005886">
    <property type="term" value="C:plasma membrane"/>
    <property type="evidence" value="ECO:0007669"/>
    <property type="project" value="UniProtKB-SubCell"/>
</dbReference>
<keyword evidence="3 8" id="KW-0812">Transmembrane</keyword>
<dbReference type="InterPro" id="IPR036640">
    <property type="entry name" value="ABC1_TM_sf"/>
</dbReference>
<dbReference type="Gene3D" id="3.40.50.300">
    <property type="entry name" value="P-loop containing nucleotide triphosphate hydrolases"/>
    <property type="match status" value="1"/>
</dbReference>
<evidence type="ECO:0000313" key="11">
    <source>
        <dbReference type="EMBL" id="ABG51530.1"/>
    </source>
</evidence>
<dbReference type="Pfam" id="PF00664">
    <property type="entry name" value="ABC_membrane"/>
    <property type="match status" value="1"/>
</dbReference>
<organism evidence="11">
    <name type="scientific">Trichodesmium erythraeum (strain IMS101)</name>
    <dbReference type="NCBI Taxonomy" id="203124"/>
    <lineage>
        <taxon>Bacteria</taxon>
        <taxon>Bacillati</taxon>
        <taxon>Cyanobacteriota</taxon>
        <taxon>Cyanophyceae</taxon>
        <taxon>Oscillatoriophycideae</taxon>
        <taxon>Oscillatoriales</taxon>
        <taxon>Microcoleaceae</taxon>
        <taxon>Trichodesmium</taxon>
    </lineage>
</organism>
<evidence type="ECO:0000256" key="4">
    <source>
        <dbReference type="ARBA" id="ARBA00022741"/>
    </source>
</evidence>
<dbReference type="CDD" id="cd03254">
    <property type="entry name" value="ABCC_Glucan_exporter_like"/>
    <property type="match status" value="1"/>
</dbReference>
<dbReference type="InterPro" id="IPR003593">
    <property type="entry name" value="AAA+_ATPase"/>
</dbReference>
<keyword evidence="4" id="KW-0547">Nucleotide-binding</keyword>